<dbReference type="RefSeq" id="WP_144852687.1">
    <property type="nucleotide sequence ID" value="NZ_VNJI01000044.1"/>
</dbReference>
<dbReference type="OrthoDB" id="2627157at2"/>
<gene>
    <name evidence="1" type="ORF">FPZ49_26195</name>
</gene>
<proteinExistence type="predicted"/>
<evidence type="ECO:0000313" key="2">
    <source>
        <dbReference type="Proteomes" id="UP000317036"/>
    </source>
</evidence>
<reference evidence="1 2" key="1">
    <citation type="submission" date="2019-07" db="EMBL/GenBank/DDBJ databases">
        <authorList>
            <person name="Kim J."/>
        </authorList>
    </citation>
    <scope>NUCLEOTIDE SEQUENCE [LARGE SCALE GENOMIC DNA]</scope>
    <source>
        <strain evidence="1 2">JC52</strain>
    </source>
</reference>
<name>A0A559K4K3_9BACL</name>
<dbReference type="AlphaFoldDB" id="A0A559K4K3"/>
<accession>A0A559K4K3</accession>
<dbReference type="EMBL" id="VNJI01000044">
    <property type="protein sequence ID" value="TVY07046.1"/>
    <property type="molecule type" value="Genomic_DNA"/>
</dbReference>
<comment type="caution">
    <text evidence="1">The sequence shown here is derived from an EMBL/GenBank/DDBJ whole genome shotgun (WGS) entry which is preliminary data.</text>
</comment>
<keyword evidence="2" id="KW-1185">Reference proteome</keyword>
<protein>
    <submittedName>
        <fullName evidence="1">Uncharacterized protein</fullName>
    </submittedName>
</protein>
<dbReference type="Proteomes" id="UP000317036">
    <property type="component" value="Unassembled WGS sequence"/>
</dbReference>
<organism evidence="1 2">
    <name type="scientific">Paenibacillus cremeus</name>
    <dbReference type="NCBI Taxonomy" id="2163881"/>
    <lineage>
        <taxon>Bacteria</taxon>
        <taxon>Bacillati</taxon>
        <taxon>Bacillota</taxon>
        <taxon>Bacilli</taxon>
        <taxon>Bacillales</taxon>
        <taxon>Paenibacillaceae</taxon>
        <taxon>Paenibacillus</taxon>
    </lineage>
</organism>
<sequence length="107" mass="12317">MTNKTEEFQFGLATITAIGIKFQDKLYSNAMMIKNQLFHLAQIEGEWQIPVLYMETKPDLLVLLDLSNIAIATAIEVYKIDNPEIRQAYFEAINNLKSQLSHKKNKN</sequence>
<evidence type="ECO:0000313" key="1">
    <source>
        <dbReference type="EMBL" id="TVY07046.1"/>
    </source>
</evidence>